<evidence type="ECO:0000256" key="1">
    <source>
        <dbReference type="ARBA" id="ARBA00004651"/>
    </source>
</evidence>
<evidence type="ECO:0000256" key="6">
    <source>
        <dbReference type="ARBA" id="ARBA00022989"/>
    </source>
</evidence>
<gene>
    <name evidence="9" type="ORF">COT02_04970</name>
</gene>
<accession>A0A2M6YT82</accession>
<dbReference type="GO" id="GO:0009252">
    <property type="term" value="P:peptidoglycan biosynthetic process"/>
    <property type="evidence" value="ECO:0007669"/>
    <property type="project" value="UniProtKB-KW"/>
</dbReference>
<feature type="transmembrane region" description="Helical" evidence="8">
    <location>
        <begin position="5"/>
        <end position="26"/>
    </location>
</feature>
<dbReference type="PANTHER" id="PTHR47019:SF1">
    <property type="entry name" value="LIPID II FLIPPASE MURJ"/>
    <property type="match status" value="1"/>
</dbReference>
<name>A0A2M6YT82_9BACT</name>
<comment type="subcellular location">
    <subcellularLocation>
        <location evidence="1">Cell membrane</location>
        <topology evidence="1">Multi-pass membrane protein</topology>
    </subcellularLocation>
</comment>
<evidence type="ECO:0008006" key="11">
    <source>
        <dbReference type="Google" id="ProtNLM"/>
    </source>
</evidence>
<feature type="transmembrane region" description="Helical" evidence="8">
    <location>
        <begin position="223"/>
        <end position="244"/>
    </location>
</feature>
<dbReference type="PANTHER" id="PTHR47019">
    <property type="entry name" value="LIPID II FLIPPASE MURJ"/>
    <property type="match status" value="1"/>
</dbReference>
<evidence type="ECO:0000256" key="7">
    <source>
        <dbReference type="ARBA" id="ARBA00023136"/>
    </source>
</evidence>
<protein>
    <recommendedName>
        <fullName evidence="11">Murein biosynthesis integral membrane protein MurJ</fullName>
    </recommendedName>
</protein>
<proteinExistence type="predicted"/>
<feature type="transmembrane region" description="Helical" evidence="8">
    <location>
        <begin position="182"/>
        <end position="202"/>
    </location>
</feature>
<dbReference type="InterPro" id="IPR051050">
    <property type="entry name" value="Lipid_II_flippase_MurJ/MviN"/>
</dbReference>
<feature type="transmembrane region" description="Helical" evidence="8">
    <location>
        <begin position="38"/>
        <end position="58"/>
    </location>
</feature>
<evidence type="ECO:0000256" key="3">
    <source>
        <dbReference type="ARBA" id="ARBA00022692"/>
    </source>
</evidence>
<evidence type="ECO:0000256" key="5">
    <source>
        <dbReference type="ARBA" id="ARBA00022984"/>
    </source>
</evidence>
<evidence type="ECO:0000256" key="8">
    <source>
        <dbReference type="SAM" id="Phobius"/>
    </source>
</evidence>
<keyword evidence="2" id="KW-1003">Cell membrane</keyword>
<feature type="transmembrane region" description="Helical" evidence="8">
    <location>
        <begin position="127"/>
        <end position="145"/>
    </location>
</feature>
<keyword evidence="6 8" id="KW-1133">Transmembrane helix</keyword>
<dbReference type="GO" id="GO:0034204">
    <property type="term" value="P:lipid translocation"/>
    <property type="evidence" value="ECO:0007669"/>
    <property type="project" value="TreeGrafter"/>
</dbReference>
<organism evidence="9 10">
    <name type="scientific">Candidatus Roizmanbacteria bacterium CG07_land_8_20_14_0_80_34_15</name>
    <dbReference type="NCBI Taxonomy" id="1974849"/>
    <lineage>
        <taxon>Bacteria</taxon>
        <taxon>Candidatus Roizmaniibacteriota</taxon>
    </lineage>
</organism>
<feature type="transmembrane region" description="Helical" evidence="8">
    <location>
        <begin position="344"/>
        <end position="365"/>
    </location>
</feature>
<dbReference type="GO" id="GO:0008360">
    <property type="term" value="P:regulation of cell shape"/>
    <property type="evidence" value="ECO:0007669"/>
    <property type="project" value="UniProtKB-KW"/>
</dbReference>
<evidence type="ECO:0000313" key="10">
    <source>
        <dbReference type="Proteomes" id="UP000230184"/>
    </source>
</evidence>
<dbReference type="EMBL" id="PEWY01000137">
    <property type="protein sequence ID" value="PIU36642.1"/>
    <property type="molecule type" value="Genomic_DNA"/>
</dbReference>
<evidence type="ECO:0000256" key="2">
    <source>
        <dbReference type="ARBA" id="ARBA00022475"/>
    </source>
</evidence>
<feature type="transmembrane region" description="Helical" evidence="8">
    <location>
        <begin position="157"/>
        <end position="176"/>
    </location>
</feature>
<feature type="transmembrane region" description="Helical" evidence="8">
    <location>
        <begin position="256"/>
        <end position="286"/>
    </location>
</feature>
<feature type="transmembrane region" description="Helical" evidence="8">
    <location>
        <begin position="307"/>
        <end position="332"/>
    </location>
</feature>
<keyword evidence="5" id="KW-0573">Peptidoglycan synthesis</keyword>
<sequence>MKRSALTITIINGLVTAIQIVGQIVVARLFGAKIELDSFVSAVTIPTILTTVIAATLSDAFLPILKKKQIDNEENANKYFFRIAFIISIIVLIITFGIDLFSTKLLTAMFGVRGPAFILMTDTLMKYMIYTLPFTVIGTFSNAYLYSKKQFFLPSIAYFLGSVINLALIIILSPIIGIASMVVGFITAIILQFFLVFPYKIRSYILTSIKSINKKNIKQEMKFLFSSWAPLIISNLILGFGAILARYFSARLPEGYIVYVNLVIKLFAGLVGIMTIGIQTVFFPHLVELIHTNNFERAKLQVNKAKLYGFILTIGTVFIIIFIAPFFMRLLLTGGKFSSHNVDLLILLFPYFIIPGVGWGISQIFFQPIIAIGKQHILTLVNVLAVGLSWISATIAYRHFGAMMAISVGLIVLSFTGIIGAEIIWRIESKKLSRTN</sequence>
<feature type="transmembrane region" description="Helical" evidence="8">
    <location>
        <begin position="403"/>
        <end position="425"/>
    </location>
</feature>
<keyword evidence="3 8" id="KW-0812">Transmembrane</keyword>
<keyword evidence="4" id="KW-0133">Cell shape</keyword>
<dbReference type="AlphaFoldDB" id="A0A2M6YT82"/>
<comment type="caution">
    <text evidence="9">The sequence shown here is derived from an EMBL/GenBank/DDBJ whole genome shotgun (WGS) entry which is preliminary data.</text>
</comment>
<dbReference type="Proteomes" id="UP000230184">
    <property type="component" value="Unassembled WGS sequence"/>
</dbReference>
<evidence type="ECO:0000256" key="4">
    <source>
        <dbReference type="ARBA" id="ARBA00022960"/>
    </source>
</evidence>
<evidence type="ECO:0000313" key="9">
    <source>
        <dbReference type="EMBL" id="PIU36642.1"/>
    </source>
</evidence>
<feature type="transmembrane region" description="Helical" evidence="8">
    <location>
        <begin position="79"/>
        <end position="98"/>
    </location>
</feature>
<reference evidence="10" key="1">
    <citation type="submission" date="2017-09" db="EMBL/GenBank/DDBJ databases">
        <title>Depth-based differentiation of microbial function through sediment-hosted aquifers and enrichment of novel symbionts in the deep terrestrial subsurface.</title>
        <authorList>
            <person name="Probst A.J."/>
            <person name="Ladd B."/>
            <person name="Jarett J.K."/>
            <person name="Geller-Mcgrath D.E."/>
            <person name="Sieber C.M.K."/>
            <person name="Emerson J.B."/>
            <person name="Anantharaman K."/>
            <person name="Thomas B.C."/>
            <person name="Malmstrom R."/>
            <person name="Stieglmeier M."/>
            <person name="Klingl A."/>
            <person name="Woyke T."/>
            <person name="Ryan C.M."/>
            <person name="Banfield J.F."/>
        </authorList>
    </citation>
    <scope>NUCLEOTIDE SEQUENCE [LARGE SCALE GENOMIC DNA]</scope>
</reference>
<dbReference type="GO" id="GO:0005886">
    <property type="term" value="C:plasma membrane"/>
    <property type="evidence" value="ECO:0007669"/>
    <property type="project" value="UniProtKB-SubCell"/>
</dbReference>
<keyword evidence="7 8" id="KW-0472">Membrane</keyword>
<dbReference type="GO" id="GO:0015648">
    <property type="term" value="F:lipid-linked peptidoglycan transporter activity"/>
    <property type="evidence" value="ECO:0007669"/>
    <property type="project" value="TreeGrafter"/>
</dbReference>
<feature type="transmembrane region" description="Helical" evidence="8">
    <location>
        <begin position="377"/>
        <end position="397"/>
    </location>
</feature>
<dbReference type="Pfam" id="PF03023">
    <property type="entry name" value="MurJ"/>
    <property type="match status" value="1"/>
</dbReference>
<dbReference type="InterPro" id="IPR004268">
    <property type="entry name" value="MurJ"/>
</dbReference>